<evidence type="ECO:0000256" key="1">
    <source>
        <dbReference type="SAM" id="MobiDB-lite"/>
    </source>
</evidence>
<protein>
    <submittedName>
        <fullName evidence="2">Uncharacterized protein</fullName>
    </submittedName>
</protein>
<comment type="caution">
    <text evidence="2">The sequence shown here is derived from an EMBL/GenBank/DDBJ whole genome shotgun (WGS) entry which is preliminary data.</text>
</comment>
<dbReference type="Proteomes" id="UP000825729">
    <property type="component" value="Unassembled WGS sequence"/>
</dbReference>
<reference evidence="2 3" key="1">
    <citation type="submission" date="2021-07" db="EMBL/GenBank/DDBJ databases">
        <title>The Aristolochia fimbriata genome: insights into angiosperm evolution, floral development and chemical biosynthesis.</title>
        <authorList>
            <person name="Jiao Y."/>
        </authorList>
    </citation>
    <scope>NUCLEOTIDE SEQUENCE [LARGE SCALE GENOMIC DNA]</scope>
    <source>
        <strain evidence="2">IBCAS-2021</strain>
        <tissue evidence="2">Leaf</tissue>
    </source>
</reference>
<sequence length="160" mass="17911">MSVLLHLEIKVKAKGPAAGVSKSLSRLPDYQFQMIFNLQILLDSNKGSSTKTSLPKDTNTERTPTLAIKMVTLQKGLPLPKSGGDDDSSEKGPQKTFRKWNGDPSWGLLCSCVPLWMGQMGTPSKLGVLFFIFLSSLHCFWLHQSYKQKPLWQAKLWRSS</sequence>
<dbReference type="EMBL" id="JAINDJ010000002">
    <property type="protein sequence ID" value="KAG9456969.1"/>
    <property type="molecule type" value="Genomic_DNA"/>
</dbReference>
<keyword evidence="3" id="KW-1185">Reference proteome</keyword>
<evidence type="ECO:0000313" key="3">
    <source>
        <dbReference type="Proteomes" id="UP000825729"/>
    </source>
</evidence>
<evidence type="ECO:0000313" key="2">
    <source>
        <dbReference type="EMBL" id="KAG9456969.1"/>
    </source>
</evidence>
<proteinExistence type="predicted"/>
<gene>
    <name evidence="2" type="ORF">H6P81_001477</name>
</gene>
<name>A0AAV7F8M6_ARIFI</name>
<accession>A0AAV7F8M6</accession>
<feature type="region of interest" description="Disordered" evidence="1">
    <location>
        <begin position="74"/>
        <end position="97"/>
    </location>
</feature>
<dbReference type="AlphaFoldDB" id="A0AAV7F8M6"/>
<organism evidence="2 3">
    <name type="scientific">Aristolochia fimbriata</name>
    <name type="common">White veined hardy Dutchman's pipe vine</name>
    <dbReference type="NCBI Taxonomy" id="158543"/>
    <lineage>
        <taxon>Eukaryota</taxon>
        <taxon>Viridiplantae</taxon>
        <taxon>Streptophyta</taxon>
        <taxon>Embryophyta</taxon>
        <taxon>Tracheophyta</taxon>
        <taxon>Spermatophyta</taxon>
        <taxon>Magnoliopsida</taxon>
        <taxon>Magnoliidae</taxon>
        <taxon>Piperales</taxon>
        <taxon>Aristolochiaceae</taxon>
        <taxon>Aristolochia</taxon>
    </lineage>
</organism>